<keyword evidence="12" id="KW-0175">Coiled coil</keyword>
<evidence type="ECO:0000256" key="3">
    <source>
        <dbReference type="ARBA" id="ARBA00005225"/>
    </source>
</evidence>
<comment type="similarity">
    <text evidence="11">Belongs to the type II pantothenate kinase family.</text>
</comment>
<name>A0A7S4D8P4_HETAK</name>
<feature type="region of interest" description="Disordered" evidence="13">
    <location>
        <begin position="438"/>
        <end position="475"/>
    </location>
</feature>
<dbReference type="EC" id="2.7.1.33" evidence="4"/>
<keyword evidence="7" id="KW-0547">Nucleotide-binding</keyword>
<comment type="catalytic activity">
    <reaction evidence="1">
        <text>(R)-pantothenate + ATP = (R)-4'-phosphopantothenate + ADP + H(+)</text>
        <dbReference type="Rhea" id="RHEA:16373"/>
        <dbReference type="ChEBI" id="CHEBI:10986"/>
        <dbReference type="ChEBI" id="CHEBI:15378"/>
        <dbReference type="ChEBI" id="CHEBI:29032"/>
        <dbReference type="ChEBI" id="CHEBI:30616"/>
        <dbReference type="ChEBI" id="CHEBI:456216"/>
        <dbReference type="EC" id="2.7.1.33"/>
    </reaction>
</comment>
<comment type="subcellular location">
    <subcellularLocation>
        <location evidence="2">Cytoplasm</location>
    </subcellularLocation>
</comment>
<keyword evidence="9" id="KW-0067">ATP-binding</keyword>
<feature type="compositionally biased region" description="Low complexity" evidence="13">
    <location>
        <begin position="439"/>
        <end position="451"/>
    </location>
</feature>
<evidence type="ECO:0000256" key="1">
    <source>
        <dbReference type="ARBA" id="ARBA00001206"/>
    </source>
</evidence>
<dbReference type="InterPro" id="IPR043129">
    <property type="entry name" value="ATPase_NBD"/>
</dbReference>
<comment type="pathway">
    <text evidence="3">Cofactor biosynthesis; coenzyme A biosynthesis; CoA from (R)-pantothenate: step 1/5.</text>
</comment>
<dbReference type="PANTHER" id="PTHR12280:SF30">
    <property type="entry name" value="FUMBLE"/>
    <property type="match status" value="1"/>
</dbReference>
<accession>A0A7S4D8P4</accession>
<protein>
    <recommendedName>
        <fullName evidence="4">pantothenate kinase</fullName>
        <ecNumber evidence="4">2.7.1.33</ecNumber>
    </recommendedName>
</protein>
<dbReference type="EMBL" id="HBIU01030640">
    <property type="protein sequence ID" value="CAE0635399.1"/>
    <property type="molecule type" value="Transcribed_RNA"/>
</dbReference>
<evidence type="ECO:0000256" key="8">
    <source>
        <dbReference type="ARBA" id="ARBA00022777"/>
    </source>
</evidence>
<organism evidence="14">
    <name type="scientific">Heterosigma akashiwo</name>
    <name type="common">Chromophytic alga</name>
    <name type="synonym">Heterosigma carterae</name>
    <dbReference type="NCBI Taxonomy" id="2829"/>
    <lineage>
        <taxon>Eukaryota</taxon>
        <taxon>Sar</taxon>
        <taxon>Stramenopiles</taxon>
        <taxon>Ochrophyta</taxon>
        <taxon>Raphidophyceae</taxon>
        <taxon>Chattonellales</taxon>
        <taxon>Chattonellaceae</taxon>
        <taxon>Heterosigma</taxon>
    </lineage>
</organism>
<evidence type="ECO:0000256" key="4">
    <source>
        <dbReference type="ARBA" id="ARBA00012102"/>
    </source>
</evidence>
<keyword evidence="8" id="KW-0418">Kinase</keyword>
<evidence type="ECO:0000256" key="13">
    <source>
        <dbReference type="SAM" id="MobiDB-lite"/>
    </source>
</evidence>
<dbReference type="GO" id="GO:0005524">
    <property type="term" value="F:ATP binding"/>
    <property type="evidence" value="ECO:0007669"/>
    <property type="project" value="UniProtKB-KW"/>
</dbReference>
<feature type="coiled-coil region" evidence="12">
    <location>
        <begin position="139"/>
        <end position="176"/>
    </location>
</feature>
<dbReference type="AlphaFoldDB" id="A0A7S4D8P4"/>
<keyword evidence="6" id="KW-0808">Transferase</keyword>
<dbReference type="GO" id="GO:0005634">
    <property type="term" value="C:nucleus"/>
    <property type="evidence" value="ECO:0007669"/>
    <property type="project" value="TreeGrafter"/>
</dbReference>
<evidence type="ECO:0000256" key="7">
    <source>
        <dbReference type="ARBA" id="ARBA00022741"/>
    </source>
</evidence>
<keyword evidence="10" id="KW-0173">Coenzyme A biosynthesis</keyword>
<dbReference type="GO" id="GO:0004594">
    <property type="term" value="F:pantothenate kinase activity"/>
    <property type="evidence" value="ECO:0007669"/>
    <property type="project" value="UniProtKB-EC"/>
</dbReference>
<dbReference type="Gene3D" id="3.30.420.40">
    <property type="match status" value="1"/>
</dbReference>
<dbReference type="SUPFAM" id="SSF53067">
    <property type="entry name" value="Actin-like ATPase domain"/>
    <property type="match status" value="2"/>
</dbReference>
<evidence type="ECO:0000256" key="5">
    <source>
        <dbReference type="ARBA" id="ARBA00022490"/>
    </source>
</evidence>
<evidence type="ECO:0000256" key="9">
    <source>
        <dbReference type="ARBA" id="ARBA00022840"/>
    </source>
</evidence>
<evidence type="ECO:0000256" key="12">
    <source>
        <dbReference type="SAM" id="Coils"/>
    </source>
</evidence>
<evidence type="ECO:0000256" key="2">
    <source>
        <dbReference type="ARBA" id="ARBA00004496"/>
    </source>
</evidence>
<dbReference type="CDD" id="cd24122">
    <property type="entry name" value="ASKHA_NBD_PanK-II_Pank1-like"/>
    <property type="match status" value="1"/>
</dbReference>
<proteinExistence type="inferred from homology"/>
<sequence>MAKTGDVGTLRQEEDLEFYSHQLRGRLHFVSFETARMEDAVELIASNRLHRSVREMGCTGGGAHKFAGLFRERLAVGLRKHDEMDCLVRGLQFAGRAVVAEFFTYASPDREPALRSRQPRMSDFDEETMSMDSSSSHTVQDAELKQKELERRREKIQKQQEQKKKLSKKLQKDYNLKIHRPNTILSKYPYLIVSIGTGVSILKVEGPGRYERVSGSSVGGGTFYGLARALLAGGAPGAPAGAAAAFGYEDALGLARRGDSRNVDMLVGDIYGSGYDRFELSSDTVASSFGKLVNSKYMADLSRAPRREDFARGLLIMITMNIGQIAYLNAQLCKTKRIVFIGTFLRNNEISCQRLAFAIDYWSGGKMEALFMEHEGYLGALGAFLNSQNIIDETPQSTDGNQLPPARLTRSFSEASSYDRVFQQLPVHVREKIEKLRAKGGPVAAAAAPPKHNNSDEREATARPSGPPEEKETSTKNFMQRLHRTEPVMQQHRNSGNAAESEETTSLECFPENSDEECQLNIDDESQVLGGQAVFRTTL</sequence>
<keyword evidence="5" id="KW-0963">Cytoplasm</keyword>
<dbReference type="Gene3D" id="3.30.420.510">
    <property type="match status" value="1"/>
</dbReference>
<evidence type="ECO:0000313" key="14">
    <source>
        <dbReference type="EMBL" id="CAE0635399.1"/>
    </source>
</evidence>
<evidence type="ECO:0000256" key="6">
    <source>
        <dbReference type="ARBA" id="ARBA00022679"/>
    </source>
</evidence>
<dbReference type="InterPro" id="IPR004567">
    <property type="entry name" value="Type_II_PanK"/>
</dbReference>
<gene>
    <name evidence="14" type="ORF">HAKA00212_LOCUS14141</name>
</gene>
<evidence type="ECO:0000256" key="10">
    <source>
        <dbReference type="ARBA" id="ARBA00022993"/>
    </source>
</evidence>
<dbReference type="PANTHER" id="PTHR12280">
    <property type="entry name" value="PANTOTHENATE KINASE"/>
    <property type="match status" value="1"/>
</dbReference>
<feature type="region of interest" description="Disordered" evidence="13">
    <location>
        <begin position="487"/>
        <end position="515"/>
    </location>
</feature>
<dbReference type="GO" id="GO:0005829">
    <property type="term" value="C:cytosol"/>
    <property type="evidence" value="ECO:0007669"/>
    <property type="project" value="TreeGrafter"/>
</dbReference>
<evidence type="ECO:0000256" key="11">
    <source>
        <dbReference type="ARBA" id="ARBA00060870"/>
    </source>
</evidence>
<dbReference type="FunFam" id="3.30.420.40:FF:000025">
    <property type="entry name" value="pantothenate kinase 2, mitochondrial"/>
    <property type="match status" value="1"/>
</dbReference>
<dbReference type="Pfam" id="PF03630">
    <property type="entry name" value="Fumble"/>
    <property type="match status" value="1"/>
</dbReference>
<dbReference type="GO" id="GO:0015937">
    <property type="term" value="P:coenzyme A biosynthetic process"/>
    <property type="evidence" value="ECO:0007669"/>
    <property type="project" value="UniProtKB-KW"/>
</dbReference>
<reference evidence="14" key="1">
    <citation type="submission" date="2021-01" db="EMBL/GenBank/DDBJ databases">
        <authorList>
            <person name="Corre E."/>
            <person name="Pelletier E."/>
            <person name="Niang G."/>
            <person name="Scheremetjew M."/>
            <person name="Finn R."/>
            <person name="Kale V."/>
            <person name="Holt S."/>
            <person name="Cochrane G."/>
            <person name="Meng A."/>
            <person name="Brown T."/>
            <person name="Cohen L."/>
        </authorList>
    </citation>
    <scope>NUCLEOTIDE SEQUENCE</scope>
    <source>
        <strain evidence="14">CCMP3107</strain>
    </source>
</reference>